<name>A0ABY2X7Y0_9RHOB</name>
<dbReference type="Proteomes" id="UP001191082">
    <property type="component" value="Unassembled WGS sequence"/>
</dbReference>
<evidence type="ECO:0000313" key="1">
    <source>
        <dbReference type="EMBL" id="TMV11905.1"/>
    </source>
</evidence>
<proteinExistence type="predicted"/>
<sequence>MSNSGTDPPGIARGVTPLPIVPVQQGQYSGIIRLSRRKDRPVQDDDTHSLSYQDCLVALMVAVSASDETIRTSELVEIQSSVNLLPVFAKYDIDRMNHVSQMVFDLFEQEDGLDALFGLIRDNLPEELFETAYALACDVAASDGVLTDQELRMLEEIRYELRIDRLIGAAIERGARARHYLYRP</sequence>
<dbReference type="Gene3D" id="1.10.3680.10">
    <property type="entry name" value="TerB-like"/>
    <property type="match status" value="1"/>
</dbReference>
<keyword evidence="2" id="KW-1185">Reference proteome</keyword>
<gene>
    <name evidence="1" type="ORF">FGK64_16755</name>
</gene>
<reference evidence="1 2" key="1">
    <citation type="submission" date="2019-05" db="EMBL/GenBank/DDBJ databases">
        <title>Marivita sp. nov. isolated from sea sediment.</title>
        <authorList>
            <person name="Kim W."/>
        </authorList>
    </citation>
    <scope>NUCLEOTIDE SEQUENCE [LARGE SCALE GENOMIC DNA]</scope>
    <source>
        <strain evidence="1 2">CAU 1492</strain>
    </source>
</reference>
<organism evidence="1 2">
    <name type="scientific">Arenibacterium halophilum</name>
    <dbReference type="NCBI Taxonomy" id="2583821"/>
    <lineage>
        <taxon>Bacteria</taxon>
        <taxon>Pseudomonadati</taxon>
        <taxon>Pseudomonadota</taxon>
        <taxon>Alphaproteobacteria</taxon>
        <taxon>Rhodobacterales</taxon>
        <taxon>Paracoccaceae</taxon>
        <taxon>Arenibacterium</taxon>
    </lineage>
</organism>
<accession>A0ABY2X7Y0</accession>
<dbReference type="EMBL" id="VCPC01000003">
    <property type="protein sequence ID" value="TMV11905.1"/>
    <property type="molecule type" value="Genomic_DNA"/>
</dbReference>
<dbReference type="SUPFAM" id="SSF158682">
    <property type="entry name" value="TerB-like"/>
    <property type="match status" value="1"/>
</dbReference>
<dbReference type="CDD" id="cd07176">
    <property type="entry name" value="terB"/>
    <property type="match status" value="1"/>
</dbReference>
<dbReference type="InterPro" id="IPR029024">
    <property type="entry name" value="TerB-like"/>
</dbReference>
<comment type="caution">
    <text evidence="1">The sequence shown here is derived from an EMBL/GenBank/DDBJ whole genome shotgun (WGS) entry which is preliminary data.</text>
</comment>
<protein>
    <submittedName>
        <fullName evidence="1">2-dehydro-3-deoxyphosphooctonate aldolase</fullName>
    </submittedName>
</protein>
<evidence type="ECO:0000313" key="2">
    <source>
        <dbReference type="Proteomes" id="UP001191082"/>
    </source>
</evidence>